<sequence length="150" mass="17037">MILETRTHLTVNKDDREVYAEESKSDREQLMNLVRYFLGRFVDLDEMALPDISVEQRDLSVESHLLDQQGNVTNESESLRMQQPIRSPNRGEGSGYSAGYHERQPAENAVRHRRSKRACAPIAMDSSQPLILPVVSARAGAEDLNIYHSQ</sequence>
<protein>
    <submittedName>
        <fullName evidence="2">Uncharacterized protein</fullName>
    </submittedName>
</protein>
<name>A0ABQ9WS81_9EUKA</name>
<gene>
    <name evidence="2" type="ORF">BLNAU_22910</name>
</gene>
<accession>A0ABQ9WS81</accession>
<comment type="caution">
    <text evidence="2">The sequence shown here is derived from an EMBL/GenBank/DDBJ whole genome shotgun (WGS) entry which is preliminary data.</text>
</comment>
<evidence type="ECO:0000256" key="1">
    <source>
        <dbReference type="SAM" id="MobiDB-lite"/>
    </source>
</evidence>
<keyword evidence="3" id="KW-1185">Reference proteome</keyword>
<reference evidence="2 3" key="1">
    <citation type="journal article" date="2022" name="bioRxiv">
        <title>Genomics of Preaxostyla Flagellates Illuminates Evolutionary Transitions and the Path Towards Mitochondrial Loss.</title>
        <authorList>
            <person name="Novak L.V.F."/>
            <person name="Treitli S.C."/>
            <person name="Pyrih J."/>
            <person name="Halakuc P."/>
            <person name="Pipaliya S.V."/>
            <person name="Vacek V."/>
            <person name="Brzon O."/>
            <person name="Soukal P."/>
            <person name="Eme L."/>
            <person name="Dacks J.B."/>
            <person name="Karnkowska A."/>
            <person name="Elias M."/>
            <person name="Hampl V."/>
        </authorList>
    </citation>
    <scope>NUCLEOTIDE SEQUENCE [LARGE SCALE GENOMIC DNA]</scope>
    <source>
        <strain evidence="2">NAU3</strain>
        <tissue evidence="2">Gut</tissue>
    </source>
</reference>
<evidence type="ECO:0000313" key="3">
    <source>
        <dbReference type="Proteomes" id="UP001281761"/>
    </source>
</evidence>
<organism evidence="2 3">
    <name type="scientific">Blattamonas nauphoetae</name>
    <dbReference type="NCBI Taxonomy" id="2049346"/>
    <lineage>
        <taxon>Eukaryota</taxon>
        <taxon>Metamonada</taxon>
        <taxon>Preaxostyla</taxon>
        <taxon>Oxymonadida</taxon>
        <taxon>Blattamonas</taxon>
    </lineage>
</organism>
<dbReference type="EMBL" id="JARBJD010000427">
    <property type="protein sequence ID" value="KAK2942183.1"/>
    <property type="molecule type" value="Genomic_DNA"/>
</dbReference>
<evidence type="ECO:0000313" key="2">
    <source>
        <dbReference type="EMBL" id="KAK2942183.1"/>
    </source>
</evidence>
<dbReference type="Proteomes" id="UP001281761">
    <property type="component" value="Unassembled WGS sequence"/>
</dbReference>
<proteinExistence type="predicted"/>
<feature type="compositionally biased region" description="Polar residues" evidence="1">
    <location>
        <begin position="66"/>
        <end position="86"/>
    </location>
</feature>
<feature type="region of interest" description="Disordered" evidence="1">
    <location>
        <begin position="65"/>
        <end position="110"/>
    </location>
</feature>